<protein>
    <submittedName>
        <fullName evidence="1">Uncharacterized protein</fullName>
    </submittedName>
</protein>
<accession>A0ABU8YK49</accession>
<dbReference type="Proteomes" id="UP001384579">
    <property type="component" value="Unassembled WGS sequence"/>
</dbReference>
<name>A0ABU8YK49_9CYAN</name>
<reference evidence="1 2" key="1">
    <citation type="journal article" date="2020" name="Harmful Algae">
        <title>Molecular and morphological characterization of a novel dihydroanatoxin-a producing Microcoleus species (cyanobacteria) from the Russian River, California, USA.</title>
        <authorList>
            <person name="Conklin K.Y."/>
            <person name="Stancheva R."/>
            <person name="Otten T.G."/>
            <person name="Fadness R."/>
            <person name="Boyer G.L."/>
            <person name="Read B."/>
            <person name="Zhang X."/>
            <person name="Sheath R.G."/>
        </authorList>
    </citation>
    <scope>NUCLEOTIDE SEQUENCE [LARGE SCALE GENOMIC DNA]</scope>
    <source>
        <strain evidence="1 2">PTRS2</strain>
    </source>
</reference>
<comment type="caution">
    <text evidence="1">The sequence shown here is derived from an EMBL/GenBank/DDBJ whole genome shotgun (WGS) entry which is preliminary data.</text>
</comment>
<evidence type="ECO:0000313" key="2">
    <source>
        <dbReference type="Proteomes" id="UP001384579"/>
    </source>
</evidence>
<keyword evidence="2" id="KW-1185">Reference proteome</keyword>
<proteinExistence type="predicted"/>
<sequence length="103" mass="11819">MTTNPLLLAFPSFVEKETIEIDILRELDRALESVSSEPSQNIEETLNEWLRNHKDIREQLRKFSPSNKEVTKVKAPPKTGVANVFEELSEAVKQKLKEIENGK</sequence>
<dbReference type="EMBL" id="JBBLXS010000072">
    <property type="protein sequence ID" value="MEK0184770.1"/>
    <property type="molecule type" value="Genomic_DNA"/>
</dbReference>
<gene>
    <name evidence="1" type="ORF">WMG39_07850</name>
</gene>
<organism evidence="1 2">
    <name type="scientific">Microcoleus anatoxicus PTRS2</name>
    <dbReference type="NCBI Taxonomy" id="2705321"/>
    <lineage>
        <taxon>Bacteria</taxon>
        <taxon>Bacillati</taxon>
        <taxon>Cyanobacteriota</taxon>
        <taxon>Cyanophyceae</taxon>
        <taxon>Oscillatoriophycideae</taxon>
        <taxon>Oscillatoriales</taxon>
        <taxon>Microcoleaceae</taxon>
        <taxon>Microcoleus</taxon>
        <taxon>Microcoleus anatoxicus</taxon>
    </lineage>
</organism>
<dbReference type="RefSeq" id="WP_340520448.1">
    <property type="nucleotide sequence ID" value="NZ_JBBLXS010000072.1"/>
</dbReference>
<evidence type="ECO:0000313" key="1">
    <source>
        <dbReference type="EMBL" id="MEK0184770.1"/>
    </source>
</evidence>